<feature type="signal peptide" evidence="4">
    <location>
        <begin position="1"/>
        <end position="21"/>
    </location>
</feature>
<evidence type="ECO:0000256" key="4">
    <source>
        <dbReference type="SAM" id="SignalP"/>
    </source>
</evidence>
<keyword evidence="6" id="KW-1185">Reference proteome</keyword>
<dbReference type="SUPFAM" id="SSF53850">
    <property type="entry name" value="Periplasmic binding protein-like II"/>
    <property type="match status" value="1"/>
</dbReference>
<dbReference type="EMBL" id="JACHHG010000003">
    <property type="protein sequence ID" value="MBB6097505.1"/>
    <property type="molecule type" value="Genomic_DNA"/>
</dbReference>
<keyword evidence="3 4" id="KW-0732">Signal</keyword>
<dbReference type="Gene3D" id="3.40.190.10">
    <property type="entry name" value="Periplasmic binding protein-like II"/>
    <property type="match status" value="1"/>
</dbReference>
<dbReference type="PANTHER" id="PTHR30061">
    <property type="entry name" value="MALTOSE-BINDING PERIPLASMIC PROTEIN"/>
    <property type="match status" value="1"/>
</dbReference>
<dbReference type="GO" id="GO:0015768">
    <property type="term" value="P:maltose transport"/>
    <property type="evidence" value="ECO:0007669"/>
    <property type="project" value="TreeGrafter"/>
</dbReference>
<evidence type="ECO:0000313" key="6">
    <source>
        <dbReference type="Proteomes" id="UP000569951"/>
    </source>
</evidence>
<dbReference type="AlphaFoldDB" id="A0A841I0K1"/>
<proteinExistence type="inferred from homology"/>
<dbReference type="GO" id="GO:0042956">
    <property type="term" value="P:maltodextrin transmembrane transport"/>
    <property type="evidence" value="ECO:0007669"/>
    <property type="project" value="TreeGrafter"/>
</dbReference>
<gene>
    <name evidence="5" type="ORF">HNR42_000922</name>
</gene>
<comment type="caution">
    <text evidence="5">The sequence shown here is derived from an EMBL/GenBank/DDBJ whole genome shotgun (WGS) entry which is preliminary data.</text>
</comment>
<protein>
    <submittedName>
        <fullName evidence="5">ABC-type glycerol-3-phosphate transport system substrate-binding protein</fullName>
    </submittedName>
</protein>
<accession>A0A841I0K1</accession>
<name>A0A841I0K1_9DEIO</name>
<dbReference type="Proteomes" id="UP000569951">
    <property type="component" value="Unassembled WGS sequence"/>
</dbReference>
<dbReference type="PANTHER" id="PTHR30061:SF50">
    <property type="entry name" value="MALTOSE_MALTODEXTRIN-BINDING PERIPLASMIC PROTEIN"/>
    <property type="match status" value="1"/>
</dbReference>
<sequence length="415" mass="44997">MKRMLPLLALSAGLLVTPALAQDSGLRGNISVWVYPLIPDEKEHRALWNDLVSGFNKQYPNLRVSVDIQPWAGRNEKLAAAVAAGRAPDLVYLIPDQIPQFVRLNALQPITLNAKDRADYFKGAIDGVTYQGKMYTAPILMSAYATVYNKKLFEQAGVTTYPKTWADVAKIAPKFKEKGLYLTSYSGALEETLNGTFYPFLWQAGGSVFAKDGKSVAFNSAAGVRALTFIVDLFKNGYADPSTATRMVTGSDTPLARQKAAASFALDSGTTRQLIDIWGSDDNLVIGLPLRGSKQVTYGTVGGFAMPTKRGDSAAAKAFLDYLIQPATLKKINLGAGYFPPRKSVGKLHDNDPVLSRLEDSVQYAIPGEVHPLSRQVMSVLAPELQAAILGKKTPKQALDDAARAANDLIRREGL</sequence>
<comment type="similarity">
    <text evidence="1">Belongs to the bacterial solute-binding protein 1 family.</text>
</comment>
<evidence type="ECO:0000256" key="1">
    <source>
        <dbReference type="ARBA" id="ARBA00008520"/>
    </source>
</evidence>
<dbReference type="GO" id="GO:0055052">
    <property type="term" value="C:ATP-binding cassette (ABC) transporter complex, substrate-binding subunit-containing"/>
    <property type="evidence" value="ECO:0007669"/>
    <property type="project" value="TreeGrafter"/>
</dbReference>
<dbReference type="InterPro" id="IPR006059">
    <property type="entry name" value="SBP"/>
</dbReference>
<dbReference type="RefSeq" id="WP_183985018.1">
    <property type="nucleotide sequence ID" value="NZ_JACHHG010000003.1"/>
</dbReference>
<evidence type="ECO:0000256" key="3">
    <source>
        <dbReference type="ARBA" id="ARBA00022729"/>
    </source>
</evidence>
<dbReference type="GO" id="GO:1901982">
    <property type="term" value="F:maltose binding"/>
    <property type="evidence" value="ECO:0007669"/>
    <property type="project" value="TreeGrafter"/>
</dbReference>
<organism evidence="5 6">
    <name type="scientific">Deinobacterium chartae</name>
    <dbReference type="NCBI Taxonomy" id="521158"/>
    <lineage>
        <taxon>Bacteria</taxon>
        <taxon>Thermotogati</taxon>
        <taxon>Deinococcota</taxon>
        <taxon>Deinococci</taxon>
        <taxon>Deinococcales</taxon>
        <taxon>Deinococcaceae</taxon>
        <taxon>Deinobacterium</taxon>
    </lineage>
</organism>
<evidence type="ECO:0000256" key="2">
    <source>
        <dbReference type="ARBA" id="ARBA00022448"/>
    </source>
</evidence>
<feature type="chain" id="PRO_5032871903" evidence="4">
    <location>
        <begin position="22"/>
        <end position="415"/>
    </location>
</feature>
<reference evidence="5 6" key="1">
    <citation type="submission" date="2020-08" db="EMBL/GenBank/DDBJ databases">
        <title>Genomic Encyclopedia of Type Strains, Phase IV (KMG-IV): sequencing the most valuable type-strain genomes for metagenomic binning, comparative biology and taxonomic classification.</title>
        <authorList>
            <person name="Goeker M."/>
        </authorList>
    </citation>
    <scope>NUCLEOTIDE SEQUENCE [LARGE SCALE GENOMIC DNA]</scope>
    <source>
        <strain evidence="5 6">DSM 21458</strain>
    </source>
</reference>
<dbReference type="Pfam" id="PF01547">
    <property type="entry name" value="SBP_bac_1"/>
    <property type="match status" value="1"/>
</dbReference>
<keyword evidence="2" id="KW-0813">Transport</keyword>
<evidence type="ECO:0000313" key="5">
    <source>
        <dbReference type="EMBL" id="MBB6097505.1"/>
    </source>
</evidence>